<dbReference type="RefSeq" id="WP_159546817.1">
    <property type="nucleotide sequence ID" value="NZ_CP047156.1"/>
</dbReference>
<keyword evidence="1" id="KW-0472">Membrane</keyword>
<proteinExistence type="predicted"/>
<evidence type="ECO:0008006" key="4">
    <source>
        <dbReference type="Google" id="ProtNLM"/>
    </source>
</evidence>
<sequence>MAQLKATQTLSGPGRLLVFVYGIFALAATARAGVQIATRFEHAPVAYSLSALAALIYLANTVLLARPSRASRRAARVMCLVELVGVLVVGVVSLLVPQYFPDPTVWSEFGIGYGFVPLVLPILGLIYLRRSER</sequence>
<reference evidence="2 3" key="1">
    <citation type="journal article" date="2018" name="Int. J. Syst. Evol. Microbiol.">
        <title>Epidermidibacterium keratini gen. nov., sp. nov., a member of the family Sporichthyaceae, isolated from keratin epidermis.</title>
        <authorList>
            <person name="Lee D.G."/>
            <person name="Trujillo M.E."/>
            <person name="Kang S."/>
            <person name="Nam J.J."/>
            <person name="Kim Y.J."/>
        </authorList>
    </citation>
    <scope>NUCLEOTIDE SEQUENCE [LARGE SCALE GENOMIC DNA]</scope>
    <source>
        <strain evidence="2 3">EPI-7</strain>
    </source>
</reference>
<evidence type="ECO:0000313" key="2">
    <source>
        <dbReference type="EMBL" id="QHC01682.1"/>
    </source>
</evidence>
<dbReference type="KEGG" id="eke:EK0264_16220"/>
<organism evidence="2 3">
    <name type="scientific">Epidermidibacterium keratini</name>
    <dbReference type="NCBI Taxonomy" id="1891644"/>
    <lineage>
        <taxon>Bacteria</taxon>
        <taxon>Bacillati</taxon>
        <taxon>Actinomycetota</taxon>
        <taxon>Actinomycetes</taxon>
        <taxon>Sporichthyales</taxon>
        <taxon>Sporichthyaceae</taxon>
        <taxon>Epidermidibacterium</taxon>
    </lineage>
</organism>
<keyword evidence="1" id="KW-1133">Transmembrane helix</keyword>
<feature type="transmembrane region" description="Helical" evidence="1">
    <location>
        <begin position="42"/>
        <end position="65"/>
    </location>
</feature>
<name>A0A7L4YRI3_9ACTN</name>
<dbReference type="EMBL" id="CP047156">
    <property type="protein sequence ID" value="QHC01682.1"/>
    <property type="molecule type" value="Genomic_DNA"/>
</dbReference>
<gene>
    <name evidence="2" type="ORF">EK0264_16220</name>
</gene>
<protein>
    <recommendedName>
        <fullName evidence="4">Integral membrane protein</fullName>
    </recommendedName>
</protein>
<evidence type="ECO:0000313" key="3">
    <source>
        <dbReference type="Proteomes" id="UP000463857"/>
    </source>
</evidence>
<dbReference type="AlphaFoldDB" id="A0A7L4YRI3"/>
<keyword evidence="3" id="KW-1185">Reference proteome</keyword>
<feature type="transmembrane region" description="Helical" evidence="1">
    <location>
        <begin position="77"/>
        <end position="97"/>
    </location>
</feature>
<feature type="transmembrane region" description="Helical" evidence="1">
    <location>
        <begin position="109"/>
        <end position="128"/>
    </location>
</feature>
<evidence type="ECO:0000256" key="1">
    <source>
        <dbReference type="SAM" id="Phobius"/>
    </source>
</evidence>
<dbReference type="OrthoDB" id="25997at2"/>
<dbReference type="Proteomes" id="UP000463857">
    <property type="component" value="Chromosome"/>
</dbReference>
<accession>A0A7L4YRI3</accession>
<dbReference type="InParanoid" id="A0A7L4YRI3"/>
<keyword evidence="1" id="KW-0812">Transmembrane</keyword>